<protein>
    <recommendedName>
        <fullName evidence="3 11">Poly-beta-1,6-N-acetyl-D-glucosamine synthase</fullName>
        <shortName evidence="12">Poly-beta-1,6-GlcNAc synthase</shortName>
        <ecNumber evidence="12">2.4.1.-</ecNumber>
    </recommendedName>
</protein>
<dbReference type="InterPro" id="IPR029044">
    <property type="entry name" value="Nucleotide-diphossugar_trans"/>
</dbReference>
<dbReference type="Gene3D" id="3.90.550.10">
    <property type="entry name" value="Spore Coat Polysaccharide Biosynthesis Protein SpsA, Chain A"/>
    <property type="match status" value="1"/>
</dbReference>
<dbReference type="InterPro" id="IPR023853">
    <property type="entry name" value="PGA_PgaC/IcaA"/>
</dbReference>
<dbReference type="InterPro" id="IPR001173">
    <property type="entry name" value="Glyco_trans_2-like"/>
</dbReference>
<comment type="similarity">
    <text evidence="2 12">Belongs to the glycosyltransferase 2 family.</text>
</comment>
<evidence type="ECO:0000256" key="7">
    <source>
        <dbReference type="ARBA" id="ARBA00022692"/>
    </source>
</evidence>
<evidence type="ECO:0000259" key="13">
    <source>
        <dbReference type="Pfam" id="PF00535"/>
    </source>
</evidence>
<dbReference type="GO" id="GO:0008375">
    <property type="term" value="F:acetylglucosaminyltransferase activity"/>
    <property type="evidence" value="ECO:0007669"/>
    <property type="project" value="UniProtKB-UniRule"/>
</dbReference>
<dbReference type="EC" id="2.4.1.-" evidence="12"/>
<feature type="transmembrane region" description="Helical" evidence="12">
    <location>
        <begin position="329"/>
        <end position="355"/>
    </location>
</feature>
<reference evidence="14 15" key="1">
    <citation type="submission" date="2019-01" db="EMBL/GenBank/DDBJ databases">
        <title>Draft genome sequences of the type strains of six Macrococcus species.</title>
        <authorList>
            <person name="Mazhar S."/>
            <person name="Altermann E."/>
            <person name="Hill C."/>
            <person name="Mcauliffe O."/>
        </authorList>
    </citation>
    <scope>NUCLEOTIDE SEQUENCE [LARGE SCALE GENOMIC DNA]</scope>
    <source>
        <strain evidence="14 15">CCM4815</strain>
    </source>
</reference>
<evidence type="ECO:0000256" key="10">
    <source>
        <dbReference type="ARBA" id="ARBA00024738"/>
    </source>
</evidence>
<keyword evidence="8 12" id="KW-1133">Transmembrane helix</keyword>
<evidence type="ECO:0000256" key="12">
    <source>
        <dbReference type="RuleBase" id="RU364028"/>
    </source>
</evidence>
<evidence type="ECO:0000256" key="4">
    <source>
        <dbReference type="ARBA" id="ARBA00022475"/>
    </source>
</evidence>
<dbReference type="SUPFAM" id="SSF53448">
    <property type="entry name" value="Nucleotide-diphospho-sugar transferases"/>
    <property type="match status" value="1"/>
</dbReference>
<dbReference type="PANTHER" id="PTHR43630:SF1">
    <property type="entry name" value="POLY-BETA-1,6-N-ACETYL-D-GLUCOSAMINE SYNTHASE"/>
    <property type="match status" value="1"/>
</dbReference>
<dbReference type="NCBIfam" id="TIGR03937">
    <property type="entry name" value="PgaC_IcaA"/>
    <property type="match status" value="1"/>
</dbReference>
<dbReference type="GO" id="GO:0005886">
    <property type="term" value="C:plasma membrane"/>
    <property type="evidence" value="ECO:0007669"/>
    <property type="project" value="UniProtKB-SubCell"/>
</dbReference>
<evidence type="ECO:0000313" key="15">
    <source>
        <dbReference type="Proteomes" id="UP000294802"/>
    </source>
</evidence>
<dbReference type="OrthoDB" id="9766299at2"/>
<feature type="transmembrane region" description="Helical" evidence="12">
    <location>
        <begin position="289"/>
        <end position="317"/>
    </location>
</feature>
<dbReference type="Pfam" id="PF00535">
    <property type="entry name" value="Glycos_transf_2"/>
    <property type="match status" value="1"/>
</dbReference>
<dbReference type="Proteomes" id="UP000294802">
    <property type="component" value="Unassembled WGS sequence"/>
</dbReference>
<dbReference type="CDD" id="cd06423">
    <property type="entry name" value="CESA_like"/>
    <property type="match status" value="1"/>
</dbReference>
<evidence type="ECO:0000256" key="2">
    <source>
        <dbReference type="ARBA" id="ARBA00006739"/>
    </source>
</evidence>
<keyword evidence="15" id="KW-1185">Reference proteome</keyword>
<feature type="transmembrane region" description="Helical" evidence="12">
    <location>
        <begin position="12"/>
        <end position="34"/>
    </location>
</feature>
<name>A0A4R6BV36_9STAP</name>
<evidence type="ECO:0000256" key="6">
    <source>
        <dbReference type="ARBA" id="ARBA00022679"/>
    </source>
</evidence>
<feature type="transmembrane region" description="Helical" evidence="12">
    <location>
        <begin position="367"/>
        <end position="389"/>
    </location>
</feature>
<keyword evidence="9 12" id="KW-0472">Membrane</keyword>
<dbReference type="GO" id="GO:0043708">
    <property type="term" value="P:cell adhesion involved in biofilm formation"/>
    <property type="evidence" value="ECO:0007669"/>
    <property type="project" value="InterPro"/>
</dbReference>
<proteinExistence type="inferred from homology"/>
<evidence type="ECO:0000256" key="11">
    <source>
        <dbReference type="NCBIfam" id="TIGR03937"/>
    </source>
</evidence>
<comment type="caution">
    <text evidence="14">The sequence shown here is derived from an EMBL/GenBank/DDBJ whole genome shotgun (WGS) entry which is preliminary data.</text>
</comment>
<evidence type="ECO:0000256" key="1">
    <source>
        <dbReference type="ARBA" id="ARBA00004651"/>
    </source>
</evidence>
<organism evidence="14 15">
    <name type="scientific">Macrococcus lamae</name>
    <dbReference type="NCBI Taxonomy" id="198484"/>
    <lineage>
        <taxon>Bacteria</taxon>
        <taxon>Bacillati</taxon>
        <taxon>Bacillota</taxon>
        <taxon>Bacilli</taxon>
        <taxon>Bacillales</taxon>
        <taxon>Staphylococcaceae</taxon>
        <taxon>Macrococcus</taxon>
    </lineage>
</organism>
<keyword evidence="7 12" id="KW-0812">Transmembrane</keyword>
<sequence>MHLILNILWGFLIFYPITMSMVYLVGSILYFFIIERKLKKGEDMSSSEGITFMIPCYNEGDTIEETIKNLEALSYPKKEIIIVNDGSSDNTSETVKELNKIYNFRFVDLPENQGKAQALNTAVKFAKYDYIMCIDADTLIEDDAPYYMVNHFVKDPTLGAVTGNPRIRNKSSLLAKIQTIEYASMVGSIKRAQTMNGYVNTISGVFTLFNKKALEAVNYWDIDMITEDIAVSWKFHLAGYGIRYEPRALCWMLVPETVSGLWKQRVRWAQGGHEVLLRDFKAMLKKPNFFLWFLFIEQIISVVWVYSILLLLFLSLLNINFLDFYYYEYQFTLFLLSSFLLTFTNIIQFSVALFIDSKYERKNWIYIFFLSWYPTFYWFINALVVIFALPKAMKRKKGAFATWSSPDRGNIQS</sequence>
<dbReference type="AlphaFoldDB" id="A0A4R6BV36"/>
<feature type="domain" description="Glycosyltransferase 2-like" evidence="13">
    <location>
        <begin position="52"/>
        <end position="216"/>
    </location>
</feature>
<evidence type="ECO:0000256" key="8">
    <source>
        <dbReference type="ARBA" id="ARBA00022989"/>
    </source>
</evidence>
<dbReference type="RefSeq" id="WP_133443552.1">
    <property type="nucleotide sequence ID" value="NZ_SCWB01000006.1"/>
</dbReference>
<comment type="subcellular location">
    <subcellularLocation>
        <location evidence="1 12">Cell membrane</location>
        <topology evidence="1 12">Multi-pass membrane protein</topology>
    </subcellularLocation>
</comment>
<dbReference type="PANTHER" id="PTHR43630">
    <property type="entry name" value="POLY-BETA-1,6-N-ACETYL-D-GLUCOSAMINE SYNTHASE"/>
    <property type="match status" value="1"/>
</dbReference>
<evidence type="ECO:0000313" key="14">
    <source>
        <dbReference type="EMBL" id="TDM12129.1"/>
    </source>
</evidence>
<gene>
    <name evidence="14" type="primary">pgaC</name>
    <name evidence="14" type="ORF">ERX29_04755</name>
</gene>
<keyword evidence="4 12" id="KW-1003">Cell membrane</keyword>
<evidence type="ECO:0000256" key="5">
    <source>
        <dbReference type="ARBA" id="ARBA00022676"/>
    </source>
</evidence>
<evidence type="ECO:0000256" key="3">
    <source>
        <dbReference type="ARBA" id="ARBA00017381"/>
    </source>
</evidence>
<accession>A0A4R6BV36</accession>
<keyword evidence="6 12" id="KW-0808">Transferase</keyword>
<dbReference type="EMBL" id="SCWB01000006">
    <property type="protein sequence ID" value="TDM12129.1"/>
    <property type="molecule type" value="Genomic_DNA"/>
</dbReference>
<evidence type="ECO:0000256" key="9">
    <source>
        <dbReference type="ARBA" id="ARBA00023136"/>
    </source>
</evidence>
<comment type="function">
    <text evidence="10">N-acetylglucosaminyltransferase that catalyzes the polymerization of single monomer units of UDP-N-acetylglucosamine to produce the linear homomer poly-beta-1,6-N-acetyl-D-glucosamine (PNAG, also referred to as PIA), a biofilm adhesin polysaccharide. Requires IcaD for full activity.</text>
</comment>
<keyword evidence="5 12" id="KW-0328">Glycosyltransferase</keyword>